<protein>
    <submittedName>
        <fullName evidence="1">Uncharacterized protein</fullName>
    </submittedName>
</protein>
<name>A0A9P5HZR0_9HELO</name>
<dbReference type="Proteomes" id="UP000710849">
    <property type="component" value="Unassembled WGS sequence"/>
</dbReference>
<accession>A0A9P5HZR0</accession>
<dbReference type="RefSeq" id="XP_038727668.1">
    <property type="nucleotide sequence ID" value="XM_038881509.1"/>
</dbReference>
<organism evidence="1 2">
    <name type="scientific">Botrytis byssoidea</name>
    <dbReference type="NCBI Taxonomy" id="139641"/>
    <lineage>
        <taxon>Eukaryota</taxon>
        <taxon>Fungi</taxon>
        <taxon>Dikarya</taxon>
        <taxon>Ascomycota</taxon>
        <taxon>Pezizomycotina</taxon>
        <taxon>Leotiomycetes</taxon>
        <taxon>Helotiales</taxon>
        <taxon>Sclerotiniaceae</taxon>
        <taxon>Botrytis</taxon>
    </lineage>
</organism>
<gene>
    <name evidence="1" type="ORF">EAE97_010994</name>
</gene>
<evidence type="ECO:0000313" key="1">
    <source>
        <dbReference type="EMBL" id="KAF7922830.1"/>
    </source>
</evidence>
<reference evidence="1 2" key="1">
    <citation type="journal article" date="2020" name="Genome Biol. Evol.">
        <title>Comparative genomics of Sclerotiniaceae.</title>
        <authorList>
            <person name="Valero Jimenez C.A."/>
            <person name="Steentjes M."/>
            <person name="Scholten O.E."/>
            <person name="Van Kan J.A.L."/>
        </authorList>
    </citation>
    <scope>NUCLEOTIDE SEQUENCE [LARGE SCALE GENOMIC DNA]</scope>
    <source>
        <strain evidence="1 2">MUCL 94</strain>
    </source>
</reference>
<dbReference type="EMBL" id="RCSW01000032">
    <property type="protein sequence ID" value="KAF7922830.1"/>
    <property type="molecule type" value="Genomic_DNA"/>
</dbReference>
<keyword evidence="2" id="KW-1185">Reference proteome</keyword>
<dbReference type="AlphaFoldDB" id="A0A9P5HZR0"/>
<comment type="caution">
    <text evidence="1">The sequence shown here is derived from an EMBL/GenBank/DDBJ whole genome shotgun (WGS) entry which is preliminary data.</text>
</comment>
<sequence length="89" mass="10229">MSRRVSPFSFKDEGITGTYDALDPWLRFISLRDRKNTEACGLSSKLSSGDLEQAATPRKSVWLFVVRKRTTLALRRPDYPHNVCSYVYV</sequence>
<proteinExistence type="predicted"/>
<dbReference type="GeneID" id="62154582"/>
<evidence type="ECO:0000313" key="2">
    <source>
        <dbReference type="Proteomes" id="UP000710849"/>
    </source>
</evidence>